<comment type="similarity">
    <text evidence="1 8">Belongs to the glycosyl hydrolase 1 family.</text>
</comment>
<reference evidence="11" key="1">
    <citation type="submission" date="2022-01" db="EMBL/GenBank/DDBJ databases">
        <authorList>
            <person name="King R."/>
        </authorList>
    </citation>
    <scope>NUCLEOTIDE SEQUENCE</scope>
</reference>
<dbReference type="PANTHER" id="PTHR10353:SF36">
    <property type="entry name" value="LP05116P"/>
    <property type="match status" value="1"/>
</dbReference>
<accession>A0A9P0CY18</accession>
<evidence type="ECO:0000256" key="1">
    <source>
        <dbReference type="ARBA" id="ARBA00010838"/>
    </source>
</evidence>
<dbReference type="InterPro" id="IPR001360">
    <property type="entry name" value="Glyco_hydro_1"/>
</dbReference>
<dbReference type="InterPro" id="IPR017853">
    <property type="entry name" value="GH"/>
</dbReference>
<dbReference type="PROSITE" id="PS00572">
    <property type="entry name" value="GLYCOSYL_HYDROL_F1_1"/>
    <property type="match status" value="1"/>
</dbReference>
<evidence type="ECO:0000256" key="2">
    <source>
        <dbReference type="ARBA" id="ARBA00011738"/>
    </source>
</evidence>
<evidence type="ECO:0000256" key="4">
    <source>
        <dbReference type="ARBA" id="ARBA00022801"/>
    </source>
</evidence>
<dbReference type="AlphaFoldDB" id="A0A9P0CY18"/>
<keyword evidence="6 9" id="KW-0326">Glycosidase</keyword>
<comment type="subunit">
    <text evidence="2">Homodimer.</text>
</comment>
<keyword evidence="4 9" id="KW-0378">Hydrolase</keyword>
<dbReference type="GO" id="GO:0005975">
    <property type="term" value="P:carbohydrate metabolic process"/>
    <property type="evidence" value="ECO:0007669"/>
    <property type="project" value="InterPro"/>
</dbReference>
<protein>
    <recommendedName>
        <fullName evidence="3">beta-glucosidase</fullName>
        <ecNumber evidence="3">3.2.1.21</ecNumber>
    </recommendedName>
</protein>
<dbReference type="EC" id="3.2.1.21" evidence="3"/>
<dbReference type="PRINTS" id="PR00131">
    <property type="entry name" value="GLHYDRLASE1"/>
</dbReference>
<dbReference type="PROSITE" id="PS00653">
    <property type="entry name" value="GLYCOSYL_HYDROL_F1_2"/>
    <property type="match status" value="1"/>
</dbReference>
<keyword evidence="10" id="KW-0732">Signal</keyword>
<evidence type="ECO:0000313" key="12">
    <source>
        <dbReference type="Proteomes" id="UP001153636"/>
    </source>
</evidence>
<keyword evidence="12" id="KW-1185">Reference proteome</keyword>
<organism evidence="11 12">
    <name type="scientific">Psylliodes chrysocephalus</name>
    <dbReference type="NCBI Taxonomy" id="3402493"/>
    <lineage>
        <taxon>Eukaryota</taxon>
        <taxon>Metazoa</taxon>
        <taxon>Ecdysozoa</taxon>
        <taxon>Arthropoda</taxon>
        <taxon>Hexapoda</taxon>
        <taxon>Insecta</taxon>
        <taxon>Pterygota</taxon>
        <taxon>Neoptera</taxon>
        <taxon>Endopterygota</taxon>
        <taxon>Coleoptera</taxon>
        <taxon>Polyphaga</taxon>
        <taxon>Cucujiformia</taxon>
        <taxon>Chrysomeloidea</taxon>
        <taxon>Chrysomelidae</taxon>
        <taxon>Galerucinae</taxon>
        <taxon>Alticini</taxon>
        <taxon>Psylliodes</taxon>
    </lineage>
</organism>
<gene>
    <name evidence="11" type="ORF">PSYICH_LOCUS11115</name>
</gene>
<feature type="signal peptide" evidence="10">
    <location>
        <begin position="1"/>
        <end position="18"/>
    </location>
</feature>
<evidence type="ECO:0000256" key="6">
    <source>
        <dbReference type="ARBA" id="ARBA00023295"/>
    </source>
</evidence>
<evidence type="ECO:0000256" key="10">
    <source>
        <dbReference type="SAM" id="SignalP"/>
    </source>
</evidence>
<dbReference type="GO" id="GO:0008422">
    <property type="term" value="F:beta-glucosidase activity"/>
    <property type="evidence" value="ECO:0007669"/>
    <property type="project" value="TreeGrafter"/>
</dbReference>
<dbReference type="InterPro" id="IPR033132">
    <property type="entry name" value="GH_1_N_CS"/>
</dbReference>
<evidence type="ECO:0000256" key="9">
    <source>
        <dbReference type="RuleBase" id="RU004468"/>
    </source>
</evidence>
<dbReference type="SUPFAM" id="SSF51445">
    <property type="entry name" value="(Trans)glycosidases"/>
    <property type="match status" value="1"/>
</dbReference>
<dbReference type="Gene3D" id="3.20.20.80">
    <property type="entry name" value="Glycosidases"/>
    <property type="match status" value="1"/>
</dbReference>
<dbReference type="OrthoDB" id="65569at2759"/>
<evidence type="ECO:0000256" key="8">
    <source>
        <dbReference type="RuleBase" id="RU003690"/>
    </source>
</evidence>
<evidence type="ECO:0000313" key="11">
    <source>
        <dbReference type="EMBL" id="CAH1110461.1"/>
    </source>
</evidence>
<dbReference type="Pfam" id="PF00232">
    <property type="entry name" value="Glyco_hydro_1"/>
    <property type="match status" value="1"/>
</dbReference>
<feature type="chain" id="PRO_5040248201" description="beta-glucosidase" evidence="10">
    <location>
        <begin position="19"/>
        <end position="500"/>
    </location>
</feature>
<feature type="active site" description="Nucleophile" evidence="7">
    <location>
        <position position="404"/>
    </location>
</feature>
<dbReference type="PANTHER" id="PTHR10353">
    <property type="entry name" value="GLYCOSYL HYDROLASE"/>
    <property type="match status" value="1"/>
</dbReference>
<sequence>MWLYNLIVLSAIVALGAADGDDEFANYTVTNRRFPDDFRFGVATAAHQIEGAWNLDGKGPQIWDTFFHEHPEKVDDGSNGDVATDSYHLYKEDIRCMNEVGVVFYRFSLAWSRILPDGTLNNINQAGIDYYKNIFKELKAKGIRSFVTIYHWDIPTALQEKGGWLNPEVVDWYVAYAKFCFETFGEYVDNWITINEPKQICHAGYGLGVYAPGVVSNGIGEYVCARHVLLAHAKAWRLWDEKYRPIFHTETTIVLDSDWYEPATYSESDAIAAETKRQFIFGMYANPIIHGNWPKVMIDNIAEFSKKQGFNESRLPAFSNEEIELIKGTYDNLAINHYTTYMVKSIPEPTYEVSFDADSGVATYQKDTWETAAIDWFKVVPWGMGKLLRWLKHTYGDQVFLISENGVSDRTGTLRDQHRIDYIKNYLSHLLDAIYDGGVNVKAYTLWSIIDNFEWTQGFNGKLGIYYVNQSDPSLPRIPKDSSKYYANVIKTKCLVDECV</sequence>
<name>A0A9P0CY18_9CUCU</name>
<evidence type="ECO:0000256" key="7">
    <source>
        <dbReference type="PROSITE-ProRule" id="PRU10055"/>
    </source>
</evidence>
<dbReference type="InterPro" id="IPR018120">
    <property type="entry name" value="Glyco_hydro_1_AS"/>
</dbReference>
<dbReference type="EMBL" id="OV651817">
    <property type="protein sequence ID" value="CAH1110461.1"/>
    <property type="molecule type" value="Genomic_DNA"/>
</dbReference>
<dbReference type="FunFam" id="3.20.20.80:FF:000013">
    <property type="entry name" value="lactase-phlorizin hydrolase"/>
    <property type="match status" value="1"/>
</dbReference>
<evidence type="ECO:0000256" key="5">
    <source>
        <dbReference type="ARBA" id="ARBA00023180"/>
    </source>
</evidence>
<dbReference type="Proteomes" id="UP001153636">
    <property type="component" value="Chromosome 5"/>
</dbReference>
<proteinExistence type="inferred from homology"/>
<keyword evidence="5" id="KW-0325">Glycoprotein</keyword>
<evidence type="ECO:0000256" key="3">
    <source>
        <dbReference type="ARBA" id="ARBA00012744"/>
    </source>
</evidence>